<dbReference type="InterPro" id="IPR022761">
    <property type="entry name" value="Fumarate_lyase_N"/>
</dbReference>
<feature type="domain" description="Adenylosuccinate lyase PurB C-terminal" evidence="15">
    <location>
        <begin position="329"/>
        <end position="444"/>
    </location>
</feature>
<comment type="function">
    <text evidence="9">Catalyzes two reactions in de novo purine nucleotide biosynthesis. Catalyzes the breakdown of 5-aminoimidazole- (N-succinylocarboxamide) ribotide (SAICAR or 2-[5-amino-1-(5-phospho-beta-D-ribosyl)imidazole-4-carboxamido]succinate) to 5-aminoimidazole-4-carboxamide ribotide (AICAR or 5-amino-1-(5-phospho-beta-D-ribosyl)imidazole-4-carboxamide) and fumarate, and of adenylosuccinate (ADS or N(6)-(1,2-dicarboxyethyl)-AMP) to adenosine monophosphate (AMP) and fumarate.</text>
</comment>
<keyword evidence="6 13" id="KW-0658">Purine biosynthesis</keyword>
<evidence type="ECO:0000256" key="5">
    <source>
        <dbReference type="ARBA" id="ARBA00017058"/>
    </source>
</evidence>
<dbReference type="GO" id="GO:0044208">
    <property type="term" value="P:'de novo' AMP biosynthetic process"/>
    <property type="evidence" value="ECO:0007669"/>
    <property type="project" value="UniProtKB-UniPathway"/>
</dbReference>
<dbReference type="InterPro" id="IPR020557">
    <property type="entry name" value="Fumarate_lyase_CS"/>
</dbReference>
<dbReference type="PANTHER" id="PTHR43411:SF1">
    <property type="entry name" value="ADENYLOSUCCINATE LYASE"/>
    <property type="match status" value="1"/>
</dbReference>
<keyword evidence="7 13" id="KW-0456">Lyase</keyword>
<evidence type="ECO:0000256" key="6">
    <source>
        <dbReference type="ARBA" id="ARBA00022755"/>
    </source>
</evidence>
<dbReference type="UniPathway" id="UPA00075">
    <property type="reaction ID" value="UER00336"/>
</dbReference>
<dbReference type="InterPro" id="IPR047136">
    <property type="entry name" value="PurB_bact"/>
</dbReference>
<comment type="catalytic activity">
    <reaction evidence="8">
        <text>(2S)-2-[5-amino-1-(5-phospho-beta-D-ribosyl)imidazole-4-carboxamido]succinate = 5-amino-1-(5-phospho-beta-D-ribosyl)imidazole-4-carboxamide + fumarate</text>
        <dbReference type="Rhea" id="RHEA:23920"/>
        <dbReference type="ChEBI" id="CHEBI:29806"/>
        <dbReference type="ChEBI" id="CHEBI:58443"/>
        <dbReference type="ChEBI" id="CHEBI:58475"/>
        <dbReference type="EC" id="4.3.2.2"/>
    </reaction>
    <physiologicalReaction direction="left-to-right" evidence="8">
        <dbReference type="Rhea" id="RHEA:23921"/>
    </physiologicalReaction>
</comment>
<dbReference type="EMBL" id="JACADJ010000005">
    <property type="protein sequence ID" value="NWH03896.1"/>
    <property type="molecule type" value="Genomic_DNA"/>
</dbReference>
<dbReference type="GO" id="GO:0006189">
    <property type="term" value="P:'de novo' IMP biosynthetic process"/>
    <property type="evidence" value="ECO:0007669"/>
    <property type="project" value="UniProtKB-UniPathway"/>
</dbReference>
<gene>
    <name evidence="16" type="primary">purB</name>
    <name evidence="16" type="ORF">HXW94_02620</name>
</gene>
<dbReference type="GO" id="GO:0004018">
    <property type="term" value="F:N6-(1,2-dicarboxyethyl)AMP AMP-lyase (fumarate-forming) activity"/>
    <property type="evidence" value="ECO:0007669"/>
    <property type="project" value="UniProtKB-UniRule"/>
</dbReference>
<dbReference type="InterPro" id="IPR024083">
    <property type="entry name" value="Fumarase/histidase_N"/>
</dbReference>
<evidence type="ECO:0000256" key="1">
    <source>
        <dbReference type="ARBA" id="ARBA00004706"/>
    </source>
</evidence>
<sequence>MKHVSCITPIDGRYARLTGVLSNIFSESGLIHHRVQVELKWLKFLITDLKVHEILPADQPLDLSKLDVLINDFNADDALRVKEIESRTNHDVKAVEYFIKDALDAAGLAPIREWVHFACTSEDINNTAYGLMLKKGKELVVELLKNFVAEIEKKALLYKHVPMMSRTHGQAATPTTPGKEFINFAWRLNQEIQVLENTKIQVKINGATGNYNAHVFAFPEIDWMAASERFIRDHLGLEPMLFTTQINPNTSLSRVLHAMVRAAAVMIDFDRDMWGYISLGYFKQRVKEGETGSSTMPHKVNPIDFENSEGNMGLAISMMEHLAVKLQKSRFQRDLSDSTVLRSLGTVFGYFTIGMKNALKGLSKVDLNHEVLERDLDDNPELLAEPFQTVMRVYGEDNPYERLKDLTRGRKIQKADLARFVDKLEKVPPEVKKRMRALSPRTYLGLAESLVDLYFKEKKS</sequence>
<organism evidence="16 17">
    <name type="scientific">Desulfobacter latus</name>
    <dbReference type="NCBI Taxonomy" id="2292"/>
    <lineage>
        <taxon>Bacteria</taxon>
        <taxon>Pseudomonadati</taxon>
        <taxon>Thermodesulfobacteriota</taxon>
        <taxon>Desulfobacteria</taxon>
        <taxon>Desulfobacterales</taxon>
        <taxon>Desulfobacteraceae</taxon>
        <taxon>Desulfobacter</taxon>
    </lineage>
</organism>
<evidence type="ECO:0000256" key="8">
    <source>
        <dbReference type="ARBA" id="ARBA00024477"/>
    </source>
</evidence>
<comment type="pathway">
    <text evidence="1 13">Purine metabolism; IMP biosynthesis via de novo pathway; 5-amino-1-(5-phospho-D-ribosyl)imidazole-4-carboxamide from 5-amino-1-(5-phospho-D-ribosyl)imidazole-4-carboxylate: step 2/2.</text>
</comment>
<dbReference type="PANTHER" id="PTHR43411">
    <property type="entry name" value="ADENYLOSUCCINATE LYASE"/>
    <property type="match status" value="1"/>
</dbReference>
<dbReference type="InterPro" id="IPR008948">
    <property type="entry name" value="L-Aspartase-like"/>
</dbReference>
<dbReference type="Pfam" id="PF00206">
    <property type="entry name" value="Lyase_1"/>
    <property type="match status" value="1"/>
</dbReference>
<dbReference type="Proteomes" id="UP000553343">
    <property type="component" value="Unassembled WGS sequence"/>
</dbReference>
<evidence type="ECO:0000256" key="7">
    <source>
        <dbReference type="ARBA" id="ARBA00023239"/>
    </source>
</evidence>
<reference evidence="16 17" key="1">
    <citation type="submission" date="2020-06" db="EMBL/GenBank/DDBJ databases">
        <title>High-quality draft genome of sulfate reducer Desulfobacter latus type strain AcrS2 isolated from marine sediment.</title>
        <authorList>
            <person name="Hoppe M."/>
            <person name="Larsen C.K."/>
            <person name="Marshall I.P.G."/>
            <person name="Schramm A."/>
            <person name="Marietou A.G."/>
        </authorList>
    </citation>
    <scope>NUCLEOTIDE SEQUENCE [LARGE SCALE GENOMIC DNA]</scope>
    <source>
        <strain evidence="16 17">AcRS2</strain>
    </source>
</reference>
<dbReference type="NCBIfam" id="TIGR00928">
    <property type="entry name" value="purB"/>
    <property type="match status" value="1"/>
</dbReference>
<comment type="catalytic activity">
    <reaction evidence="11">
        <text>N(6)-(1,2-dicarboxyethyl)-AMP = fumarate + AMP</text>
        <dbReference type="Rhea" id="RHEA:16853"/>
        <dbReference type="ChEBI" id="CHEBI:29806"/>
        <dbReference type="ChEBI" id="CHEBI:57567"/>
        <dbReference type="ChEBI" id="CHEBI:456215"/>
        <dbReference type="EC" id="4.3.2.2"/>
    </reaction>
    <physiologicalReaction direction="left-to-right" evidence="11">
        <dbReference type="Rhea" id="RHEA:16854"/>
    </physiologicalReaction>
</comment>
<dbReference type="InterPro" id="IPR013539">
    <property type="entry name" value="PurB_C"/>
</dbReference>
<dbReference type="EC" id="4.3.2.2" evidence="4 12"/>
<comment type="pathway">
    <text evidence="2 13">Purine metabolism; AMP biosynthesis via de novo pathway; AMP from IMP: step 2/2.</text>
</comment>
<dbReference type="NCBIfam" id="NF006764">
    <property type="entry name" value="PRK09285.1"/>
    <property type="match status" value="1"/>
</dbReference>
<proteinExistence type="inferred from homology"/>
<dbReference type="SUPFAM" id="SSF48557">
    <property type="entry name" value="L-aspartase-like"/>
    <property type="match status" value="1"/>
</dbReference>
<dbReference type="Pfam" id="PF08328">
    <property type="entry name" value="ASL_C"/>
    <property type="match status" value="1"/>
</dbReference>
<evidence type="ECO:0000259" key="14">
    <source>
        <dbReference type="Pfam" id="PF00206"/>
    </source>
</evidence>
<comment type="caution">
    <text evidence="16">The sequence shown here is derived from an EMBL/GenBank/DDBJ whole genome shotgun (WGS) entry which is preliminary data.</text>
</comment>
<evidence type="ECO:0000256" key="2">
    <source>
        <dbReference type="ARBA" id="ARBA00004734"/>
    </source>
</evidence>
<evidence type="ECO:0000256" key="13">
    <source>
        <dbReference type="RuleBase" id="RU361172"/>
    </source>
</evidence>
<evidence type="ECO:0000256" key="12">
    <source>
        <dbReference type="NCBIfam" id="TIGR00928"/>
    </source>
</evidence>
<comment type="similarity">
    <text evidence="3 13">Belongs to the lyase 1 family. Adenylosuccinate lyase subfamily.</text>
</comment>
<dbReference type="InterPro" id="IPR004769">
    <property type="entry name" value="Pur_lyase"/>
</dbReference>
<evidence type="ECO:0000256" key="3">
    <source>
        <dbReference type="ARBA" id="ARBA00008273"/>
    </source>
</evidence>
<protein>
    <recommendedName>
        <fullName evidence="5 12">Adenylosuccinate lyase</fullName>
        <shortName evidence="13">ASL</shortName>
        <ecNumber evidence="4 12">4.3.2.2</ecNumber>
    </recommendedName>
    <alternativeName>
        <fullName evidence="10 13">Adenylosuccinase</fullName>
    </alternativeName>
</protein>
<evidence type="ECO:0000313" key="17">
    <source>
        <dbReference type="Proteomes" id="UP000553343"/>
    </source>
</evidence>
<evidence type="ECO:0000256" key="4">
    <source>
        <dbReference type="ARBA" id="ARBA00012339"/>
    </source>
</evidence>
<evidence type="ECO:0000313" key="16">
    <source>
        <dbReference type="EMBL" id="NWH03896.1"/>
    </source>
</evidence>
<dbReference type="Gene3D" id="1.10.40.30">
    <property type="entry name" value="Fumarase/aspartase (C-terminal domain)"/>
    <property type="match status" value="1"/>
</dbReference>
<dbReference type="RefSeq" id="WP_178365354.1">
    <property type="nucleotide sequence ID" value="NZ_JACADJ010000005.1"/>
</dbReference>
<dbReference type="PROSITE" id="PS00163">
    <property type="entry name" value="FUMARATE_LYASES"/>
    <property type="match status" value="1"/>
</dbReference>
<evidence type="ECO:0000256" key="9">
    <source>
        <dbReference type="ARBA" id="ARBA00025012"/>
    </source>
</evidence>
<evidence type="ECO:0000256" key="11">
    <source>
        <dbReference type="ARBA" id="ARBA00049115"/>
    </source>
</evidence>
<dbReference type="UniPathway" id="UPA00074">
    <property type="reaction ID" value="UER00132"/>
</dbReference>
<dbReference type="PRINTS" id="PR00149">
    <property type="entry name" value="FUMRATELYASE"/>
</dbReference>
<evidence type="ECO:0000259" key="15">
    <source>
        <dbReference type="Pfam" id="PF08328"/>
    </source>
</evidence>
<dbReference type="Gene3D" id="1.20.200.10">
    <property type="entry name" value="Fumarase/aspartase (Central domain)"/>
    <property type="match status" value="1"/>
</dbReference>
<accession>A0A850T960</accession>
<feature type="domain" description="Fumarate lyase N-terminal" evidence="14">
    <location>
        <begin position="12"/>
        <end position="310"/>
    </location>
</feature>
<evidence type="ECO:0000256" key="10">
    <source>
        <dbReference type="ARBA" id="ARBA00030717"/>
    </source>
</evidence>
<dbReference type="InterPro" id="IPR000362">
    <property type="entry name" value="Fumarate_lyase_fam"/>
</dbReference>
<dbReference type="AlphaFoldDB" id="A0A850T960"/>
<name>A0A850T960_9BACT</name>
<dbReference type="Gene3D" id="1.10.275.10">
    <property type="entry name" value="Fumarase/aspartase (N-terminal domain)"/>
    <property type="match status" value="1"/>
</dbReference>
<keyword evidence="17" id="KW-1185">Reference proteome</keyword>